<dbReference type="InterPro" id="IPR051465">
    <property type="entry name" value="Cell_Envelope_Struct_Comp"/>
</dbReference>
<evidence type="ECO:0000256" key="1">
    <source>
        <dbReference type="ARBA" id="ARBA00004196"/>
    </source>
</evidence>
<dbReference type="PANTHER" id="PTHR43308">
    <property type="entry name" value="OUTER MEMBRANE PROTEIN ALPHA-RELATED"/>
    <property type="match status" value="1"/>
</dbReference>
<feature type="compositionally biased region" description="Pro residues" evidence="2">
    <location>
        <begin position="1530"/>
        <end position="1550"/>
    </location>
</feature>
<accession>A0A1B2DFD2</accession>
<evidence type="ECO:0000256" key="2">
    <source>
        <dbReference type="SAM" id="MobiDB-lite"/>
    </source>
</evidence>
<dbReference type="NCBIfam" id="TIGR02543">
    <property type="entry name" value="List_Bact_rpt"/>
    <property type="match status" value="2"/>
</dbReference>
<dbReference type="PANTHER" id="PTHR43308:SF5">
    <property type="entry name" value="S-LAYER PROTEIN _ PEPTIDOGLYCAN ENDO-BETA-N-ACETYLGLUCOSAMINIDASE"/>
    <property type="match status" value="1"/>
</dbReference>
<evidence type="ECO:0000259" key="4">
    <source>
        <dbReference type="PROSITE" id="PS51272"/>
    </source>
</evidence>
<evidence type="ECO:0000256" key="3">
    <source>
        <dbReference type="SAM" id="SignalP"/>
    </source>
</evidence>
<feature type="signal peptide" evidence="3">
    <location>
        <begin position="1"/>
        <end position="17"/>
    </location>
</feature>
<proteinExistence type="predicted"/>
<dbReference type="EMBL" id="CP016808">
    <property type="protein sequence ID" value="ANY66428.1"/>
    <property type="molecule type" value="Genomic_DNA"/>
</dbReference>
<dbReference type="InterPro" id="IPR013378">
    <property type="entry name" value="InlB-like_B-rpt"/>
</dbReference>
<feature type="domain" description="SLH" evidence="4">
    <location>
        <begin position="98"/>
        <end position="161"/>
    </location>
</feature>
<name>A0A1B2DFD2_9BACL</name>
<dbReference type="InterPro" id="IPR042229">
    <property type="entry name" value="Listeria/Bacterioides_rpt_sf"/>
</dbReference>
<keyword evidence="3" id="KW-0732">Signal</keyword>
<dbReference type="PROSITE" id="PS51272">
    <property type="entry name" value="SLH"/>
    <property type="match status" value="3"/>
</dbReference>
<dbReference type="Pfam" id="PF00395">
    <property type="entry name" value="SLH"/>
    <property type="match status" value="3"/>
</dbReference>
<feature type="domain" description="SLH" evidence="4">
    <location>
        <begin position="37"/>
        <end position="97"/>
    </location>
</feature>
<gene>
    <name evidence="5" type="ORF">BBD42_08120</name>
</gene>
<evidence type="ECO:0000313" key="5">
    <source>
        <dbReference type="EMBL" id="ANY66428.1"/>
    </source>
</evidence>
<feature type="domain" description="SLH" evidence="4">
    <location>
        <begin position="164"/>
        <end position="227"/>
    </location>
</feature>
<dbReference type="Gene3D" id="2.60.40.4270">
    <property type="entry name" value="Listeria-Bacteroides repeat domain"/>
    <property type="match status" value="3"/>
</dbReference>
<dbReference type="Pfam" id="PF09479">
    <property type="entry name" value="Flg_new"/>
    <property type="match status" value="4"/>
</dbReference>
<dbReference type="GO" id="GO:0030313">
    <property type="term" value="C:cell envelope"/>
    <property type="evidence" value="ECO:0007669"/>
    <property type="project" value="UniProtKB-SubCell"/>
</dbReference>
<reference evidence="5" key="1">
    <citation type="submission" date="2016-08" db="EMBL/GenBank/DDBJ databases">
        <title>Complete Genome Seqeunce of Paenibacillus sp. BIHB 4019 from tea rhizoplane.</title>
        <authorList>
            <person name="Thakur R."/>
            <person name="Swarnkar M.K."/>
            <person name="Gulati A."/>
        </authorList>
    </citation>
    <scope>NUCLEOTIDE SEQUENCE [LARGE SCALE GENOMIC DNA]</scope>
    <source>
        <strain evidence="5">BIHB4019</strain>
    </source>
</reference>
<feature type="region of interest" description="Disordered" evidence="2">
    <location>
        <begin position="1524"/>
        <end position="1559"/>
    </location>
</feature>
<comment type="subcellular location">
    <subcellularLocation>
        <location evidence="1">Cell envelope</location>
    </subcellularLocation>
</comment>
<protein>
    <recommendedName>
        <fullName evidence="4">SLH domain-containing protein</fullName>
    </recommendedName>
</protein>
<sequence length="1719" mass="184124">MLLFCILVTLMPPGISAASPTTVQYAAANQTAAQPTPQSLFEDVTSSAWFYDAVMYVKQNGLFSGTSNDRFSPDATMSRAMFVTVLGRIAKVDASKYKTSAFTDVQPGDWYAPYVQWAIERGITSGTGSNRFSPDAAISREQMATLTLKYFESDGVPYQTNASASTPNDISAISPWAVDAAVKLWQAGLFTGDANGNFEPHSKATRAEAAALFMRTDKVAIASNGITYTVTFNPNGGSSIDSLSLKRGESLNQLPLAFKQGSIFNGWYKDRAFTQPVMNDDTVKSDMTLYANYIASSDDAVVITPNAYAMDQAPNFRVAVKDSTGKMTTAAVQAGMTFKSPSNPNFAGIAVTGSNGNYTVAAKSGAFEEGSTYQITLTDTRLAFTGKDATTKNYIFSIAKQEVMQLPLNPYMIYLKFSDISQMSQNGASVASPSIAVMSANVGGGSSLNSTNVASGTFQYDGNTSLKLGDTVSVYEGTRPDLRTLDTSDDGDIAYIAITAINGNIYSYTSANPMNVLLKPNVLPVDPASDTDGDSTNHSITVAPASMDYSEAKYAPMGLNAATVARVGDFLALVNMRTGASSGYGKVTSVSSSGNHYVIAYTDASQDDITHALDFYKQETIEVADLLSQADIASLEGQIKQQALASGFVDQAANYLSTAALQTDSVKTLLAASASSTLPKNKKPEVRALSGTPGEENADVTLHNLQVSADIGSKLSHFQGKSGLRLNLIVSSDIQVSTGADNDILIHMSSAFTEEISLSVGVNGNTVWGYIDLGLFDLPYPKDYQASANLDAFTFTSIDASAQIGTVPADTPLDAYANIWDTAKNKVDIKAQLEAVLKQSPSAPAKVNADTLVESYQAMLENETDWVDLVEEEIFEYDKHLLLGLLHINFKGSFVISMNPNIALGIGFSYESAKRYTASFKLSEGSPSFSTVDLPGDGTYNFYFYVMGTLGLKAGIRLELAAGLFHIELDSVGITAEGGAYLQLYGYFYYEKSSSAQTKTLGALLLEIGMYAEAEWGAQLLGGSISYSDLFYSESWPLYRAGTPNGHFIDFAYEEEAAPSFVAFEQKVFPSIEDALKLNDLNLVTGEIRIGKDRPQNYTITFNNDKFKYDPNTSRVTVSPNAADEILTSRMTVTWKGSTTGLNSLPYSRDINLTWYKSGYHSITLNPNVPLVDGKDPSGELQLNDYGRVVELIDTSIKKVKRLTNVPKRTGYTFKGWALDPEGKKPYIIPDSMPAGNITLYAQWTPHTNIPYLVDYITVDPDTGNRTTKKKNTFSGTAGASVSPVPIAIEGYDTPPTKTITIFGTGLLKLSYEYLPTKHKMTFYADPGGTSIVYSARSFSKVPGSAVPNFTKPGYTFAGWSQAIPGTMPSNDTTYTAIWKVRNDTPYGVSNRLQGLGNTLLYVEASTGSFQGTTGALAAPAIQQYPGFTYGHSTAYDSSGKALTSSTVAADGSLTIVRYYQRNSYNLTFNANGGTGGSTDRVQYGTAIQAPTITKSGCTFTGWSPALASTMPAQDVSYSAQWSCSTSAPTPAPTPALTPAPTAAPSPTTTPTPSLSSAKSVLANTNGNVSGGSLSVPSTLTVVQLLSGLTVSPHATANVLDEDLAPVADQMSDITSSMIVRVTAQDSSTADYLILYNDVTLTSLSPSFQIDPAAGTITVPLYTYYMTFNTSIIGPLNGSFKVYDQDDTELGHGRNLQSTDRLVVTAQDGTQKTYTFVIQ</sequence>
<feature type="chain" id="PRO_5008534921" description="SLH domain-containing protein" evidence="3">
    <location>
        <begin position="18"/>
        <end position="1719"/>
    </location>
</feature>
<dbReference type="InterPro" id="IPR001119">
    <property type="entry name" value="SLH_dom"/>
</dbReference>
<organism evidence="5">
    <name type="scientific">Paenibacillus sp. BIHB 4019</name>
    <dbReference type="NCBI Taxonomy" id="1870819"/>
    <lineage>
        <taxon>Bacteria</taxon>
        <taxon>Bacillati</taxon>
        <taxon>Bacillota</taxon>
        <taxon>Bacilli</taxon>
        <taxon>Bacillales</taxon>
        <taxon>Paenibacillaceae</taxon>
        <taxon>Paenibacillus</taxon>
    </lineage>
</organism>